<reference evidence="1 2" key="1">
    <citation type="journal article" date="2015" name="Nature">
        <title>rRNA introns, odd ribosomes, and small enigmatic genomes across a large radiation of phyla.</title>
        <authorList>
            <person name="Brown C.T."/>
            <person name="Hug L.A."/>
            <person name="Thomas B.C."/>
            <person name="Sharon I."/>
            <person name="Castelle C.J."/>
            <person name="Singh A."/>
            <person name="Wilkins M.J."/>
            <person name="Williams K.H."/>
            <person name="Banfield J.F."/>
        </authorList>
    </citation>
    <scope>NUCLEOTIDE SEQUENCE [LARGE SCALE GENOMIC DNA]</scope>
</reference>
<dbReference type="EMBL" id="LBPX01000034">
    <property type="protein sequence ID" value="KKP66354.1"/>
    <property type="molecule type" value="Genomic_DNA"/>
</dbReference>
<evidence type="ECO:0000313" key="1">
    <source>
        <dbReference type="EMBL" id="KKP66354.1"/>
    </source>
</evidence>
<sequence length="167" mass="19124">MYSTSEVGFRLDRDCYSCLKSSSSSSKIQFHIMQKPTTNFLFRGRGEVVVPLMLKDGQTFEERLNEARLEFIRQVCKGAMMCPLFTENDLNHTGITCSGPVAFSLVRNGNTDDVNSFGVSNLSFPPEEKEKVIKMLSLAELSYNHFYRLFNFFRNLNSNYPMLPMTI</sequence>
<evidence type="ECO:0000313" key="2">
    <source>
        <dbReference type="Proteomes" id="UP000034127"/>
    </source>
</evidence>
<organism evidence="1 2">
    <name type="scientific">Candidatus Roizmanbacteria bacterium GW2011_GWC2_35_12</name>
    <dbReference type="NCBI Taxonomy" id="1618485"/>
    <lineage>
        <taxon>Bacteria</taxon>
        <taxon>Candidatus Roizmaniibacteriota</taxon>
    </lineage>
</organism>
<comment type="caution">
    <text evidence="1">The sequence shown here is derived from an EMBL/GenBank/DDBJ whole genome shotgun (WGS) entry which is preliminary data.</text>
</comment>
<gene>
    <name evidence="1" type="ORF">UR63_C0034G0011</name>
</gene>
<proteinExistence type="predicted"/>
<accession>A0A0G0BAH6</accession>
<dbReference type="AlphaFoldDB" id="A0A0G0BAH6"/>
<name>A0A0G0BAH6_9BACT</name>
<protein>
    <submittedName>
        <fullName evidence="1">Uncharacterized protein</fullName>
    </submittedName>
</protein>
<dbReference type="Proteomes" id="UP000034127">
    <property type="component" value="Unassembled WGS sequence"/>
</dbReference>